<evidence type="ECO:0000256" key="4">
    <source>
        <dbReference type="ARBA" id="ARBA00022989"/>
    </source>
</evidence>
<dbReference type="CDD" id="cd01115">
    <property type="entry name" value="SLC13_permease"/>
    <property type="match status" value="1"/>
</dbReference>
<dbReference type="AlphaFoldDB" id="A0A368BME1"/>
<reference evidence="7 8" key="1">
    <citation type="journal article" date="2018" name="Microbiome">
        <title>Fine metagenomic profile of the Mediterranean stratified and mixed water columns revealed by assembly and recruitment.</title>
        <authorList>
            <person name="Haro-Moreno J.M."/>
            <person name="Lopez-Perez M."/>
            <person name="De La Torre J.R."/>
            <person name="Picazo A."/>
            <person name="Camacho A."/>
            <person name="Rodriguez-Valera F."/>
        </authorList>
    </citation>
    <scope>NUCLEOTIDE SEQUENCE [LARGE SCALE GENOMIC DNA]</scope>
    <source>
        <strain evidence="7">MED-G83</strain>
    </source>
</reference>
<feature type="transmembrane region" description="Helical" evidence="6">
    <location>
        <begin position="309"/>
        <end position="331"/>
    </location>
</feature>
<name>A0A368BME1_9GAMM</name>
<evidence type="ECO:0000256" key="2">
    <source>
        <dbReference type="ARBA" id="ARBA00022448"/>
    </source>
</evidence>
<keyword evidence="4 6" id="KW-1133">Transmembrane helix</keyword>
<dbReference type="PANTHER" id="PTHR10283:SF82">
    <property type="entry name" value="SOLUTE CARRIER FAMILY 13 MEMBER 2"/>
    <property type="match status" value="1"/>
</dbReference>
<feature type="transmembrane region" description="Helical" evidence="6">
    <location>
        <begin position="182"/>
        <end position="202"/>
    </location>
</feature>
<feature type="transmembrane region" description="Helical" evidence="6">
    <location>
        <begin position="87"/>
        <end position="106"/>
    </location>
</feature>
<dbReference type="PANTHER" id="PTHR10283">
    <property type="entry name" value="SOLUTE CARRIER FAMILY 13 MEMBER"/>
    <property type="match status" value="1"/>
</dbReference>
<feature type="transmembrane region" description="Helical" evidence="6">
    <location>
        <begin position="9"/>
        <end position="27"/>
    </location>
</feature>
<gene>
    <name evidence="7" type="ORF">DBW97_02655</name>
</gene>
<dbReference type="InterPro" id="IPR031312">
    <property type="entry name" value="Na/sul_symport_CS"/>
</dbReference>
<evidence type="ECO:0000313" key="7">
    <source>
        <dbReference type="EMBL" id="RCL38421.1"/>
    </source>
</evidence>
<feature type="transmembrane region" description="Helical" evidence="6">
    <location>
        <begin position="127"/>
        <end position="146"/>
    </location>
</feature>
<feature type="transmembrane region" description="Helical" evidence="6">
    <location>
        <begin position="338"/>
        <end position="357"/>
    </location>
</feature>
<keyword evidence="5 6" id="KW-0472">Membrane</keyword>
<evidence type="ECO:0000256" key="6">
    <source>
        <dbReference type="SAM" id="Phobius"/>
    </source>
</evidence>
<dbReference type="GO" id="GO:0015141">
    <property type="term" value="F:succinate transmembrane transporter activity"/>
    <property type="evidence" value="ECO:0007669"/>
    <property type="project" value="UniProtKB-ARBA"/>
</dbReference>
<keyword evidence="2" id="KW-0813">Transport</keyword>
<feature type="transmembrane region" description="Helical" evidence="6">
    <location>
        <begin position="400"/>
        <end position="418"/>
    </location>
</feature>
<feature type="transmembrane region" description="Helical" evidence="6">
    <location>
        <begin position="424"/>
        <end position="449"/>
    </location>
</feature>
<dbReference type="Pfam" id="PF00939">
    <property type="entry name" value="Na_sulph_symp"/>
    <property type="match status" value="1"/>
</dbReference>
<proteinExistence type="predicted"/>
<feature type="transmembrane region" description="Helical" evidence="6">
    <location>
        <begin position="57"/>
        <end position="75"/>
    </location>
</feature>
<accession>A0A368BME1</accession>
<feature type="transmembrane region" description="Helical" evidence="6">
    <location>
        <begin position="280"/>
        <end position="303"/>
    </location>
</feature>
<feature type="transmembrane region" description="Helical" evidence="6">
    <location>
        <begin position="461"/>
        <end position="485"/>
    </location>
</feature>
<comment type="subcellular location">
    <subcellularLocation>
        <location evidence="1">Membrane</location>
        <topology evidence="1">Multi-pass membrane protein</topology>
    </subcellularLocation>
</comment>
<dbReference type="InterPro" id="IPR001898">
    <property type="entry name" value="SLC13A/DASS"/>
</dbReference>
<evidence type="ECO:0000256" key="1">
    <source>
        <dbReference type="ARBA" id="ARBA00004141"/>
    </source>
</evidence>
<dbReference type="Proteomes" id="UP000252147">
    <property type="component" value="Unassembled WGS sequence"/>
</dbReference>
<comment type="caution">
    <text evidence="7">The sequence shown here is derived from an EMBL/GenBank/DDBJ whole genome shotgun (WGS) entry which is preliminary data.</text>
</comment>
<dbReference type="NCBIfam" id="TIGR00785">
    <property type="entry name" value="dass"/>
    <property type="match status" value="1"/>
</dbReference>
<dbReference type="EMBL" id="QOPD01000003">
    <property type="protein sequence ID" value="RCL38421.1"/>
    <property type="molecule type" value="Genomic_DNA"/>
</dbReference>
<evidence type="ECO:0000313" key="8">
    <source>
        <dbReference type="Proteomes" id="UP000252147"/>
    </source>
</evidence>
<feature type="transmembrane region" description="Helical" evidence="6">
    <location>
        <begin position="369"/>
        <end position="393"/>
    </location>
</feature>
<feature type="transmembrane region" description="Helical" evidence="6">
    <location>
        <begin position="222"/>
        <end position="244"/>
    </location>
</feature>
<dbReference type="GO" id="GO:0005886">
    <property type="term" value="C:plasma membrane"/>
    <property type="evidence" value="ECO:0007669"/>
    <property type="project" value="TreeGrafter"/>
</dbReference>
<keyword evidence="3 6" id="KW-0812">Transmembrane</keyword>
<evidence type="ECO:0000256" key="5">
    <source>
        <dbReference type="ARBA" id="ARBA00023136"/>
    </source>
</evidence>
<evidence type="ECO:0000256" key="3">
    <source>
        <dbReference type="ARBA" id="ARBA00022692"/>
    </source>
</evidence>
<dbReference type="PROSITE" id="PS01271">
    <property type="entry name" value="NA_SULFATE"/>
    <property type="match status" value="1"/>
</dbReference>
<sequence>MIQTSPKTIGFWAGFFLFLFFLFLPATDSLSKEAIYVAAVVVLMATWWATEAIPLPATALLPLALFPLLGVFGDIPSKDAFQLAANPYAHANIFLFLGGFILALAIEKVNLHKRMALKMLLLVGTDSKYLIGGFMLVSGLLSMWIFNTSTTLMLLPIALAVATVVQTTTNQESILQFNNFQTALLLGIAYAATIGGMATIVGTGPNVLVVGLLLDEGIEVGFLDWMLLATPISFIMLFIGWWLLTNVAFPTNISGTNETKKELQNMYAKLGKVSEDERRVFIIFCCTAFAWIFRKILIMVPGLEGLTDYGIAIIAALALFITPSAKGAGLLEWSATKNLPWGILILFGGGLSIAAQIKATGLGDWIGSVFSVFSDVNPLFLIFIIVTLIVFLTEVTSNQATTATFVPIMFAIALGLGFDKAQLAIPVALAASCAFMLPVATPPNAIVYGSEKFKIADMIKAGFYINIAGIVVVTLFATYALPAIIN</sequence>
<protein>
    <submittedName>
        <fullName evidence="7">Anion transporter</fullName>
    </submittedName>
</protein>
<organism evidence="7 8">
    <name type="scientific">SAR86 cluster bacterium</name>
    <dbReference type="NCBI Taxonomy" id="2030880"/>
    <lineage>
        <taxon>Bacteria</taxon>
        <taxon>Pseudomonadati</taxon>
        <taxon>Pseudomonadota</taxon>
        <taxon>Gammaproteobacteria</taxon>
        <taxon>SAR86 cluster</taxon>
    </lineage>
</organism>
<feature type="transmembrane region" description="Helical" evidence="6">
    <location>
        <begin position="152"/>
        <end position="170"/>
    </location>
</feature>